<accession>A0A3E0W2R7</accession>
<evidence type="ECO:0000313" key="2">
    <source>
        <dbReference type="EMBL" id="RFA16456.1"/>
    </source>
</evidence>
<feature type="transmembrane region" description="Helical" evidence="1">
    <location>
        <begin position="103"/>
        <end position="124"/>
    </location>
</feature>
<gene>
    <name evidence="2" type="ORF">B7R22_02925</name>
</gene>
<sequence length="436" mass="45944">MTDAFLSLNIVNAPVIVTMTVISIALVLYLLIRRPTTRWVLTACIGAVSGALIGAVTILVTVNVMDLFGTRLSPVVDCWIILTFAAVAIAIVNLWLTRWWRKVIAAVSILIFVLTGTLGVNAAFGLDKTVAAFLGVTNAKPLDTGASSTGRPTADPSIDPGLPLYETWKAPADLPAAGSLGTVDIPNTVSGFPARTALAYVPPAGLVAAKPKLPVIIQLNGQPGSPGLDDPKVILDKLAAADNGLGPIVVNPDQLADDSKDPMCLDTSMGNVETYIMKDVVPWVKSHFVVSDDPKDWTILGFSNGGMCAAYFGAKYPQVFGNFVDISGDEYQGVDDRSTLSRVFNGDQAAYGAVWPKTIMSKTTYPDSVGVFAVGANDQEALGGVKRTYDAAVAAGIHATYTEIPGSSHDNVALDGGLSRGYDVLYPRWGLTKPSS</sequence>
<keyword evidence="1" id="KW-0812">Transmembrane</keyword>
<dbReference type="Pfam" id="PF00756">
    <property type="entry name" value="Esterase"/>
    <property type="match status" value="1"/>
</dbReference>
<dbReference type="EMBL" id="NBXB01000011">
    <property type="protein sequence ID" value="RFA16456.1"/>
    <property type="molecule type" value="Genomic_DNA"/>
</dbReference>
<feature type="transmembrane region" description="Helical" evidence="1">
    <location>
        <begin position="74"/>
        <end position="96"/>
    </location>
</feature>
<dbReference type="GO" id="GO:0016747">
    <property type="term" value="F:acyltransferase activity, transferring groups other than amino-acyl groups"/>
    <property type="evidence" value="ECO:0007669"/>
    <property type="project" value="TreeGrafter"/>
</dbReference>
<dbReference type="Gene3D" id="3.40.50.1820">
    <property type="entry name" value="alpha/beta hydrolase"/>
    <property type="match status" value="1"/>
</dbReference>
<dbReference type="SUPFAM" id="SSF53474">
    <property type="entry name" value="alpha/beta-Hydrolases"/>
    <property type="match status" value="1"/>
</dbReference>
<dbReference type="Proteomes" id="UP000256541">
    <property type="component" value="Unassembled WGS sequence"/>
</dbReference>
<proteinExistence type="predicted"/>
<evidence type="ECO:0000256" key="1">
    <source>
        <dbReference type="SAM" id="Phobius"/>
    </source>
</evidence>
<dbReference type="InterPro" id="IPR050583">
    <property type="entry name" value="Mycobacterial_A85_antigen"/>
</dbReference>
<reference evidence="2 3" key="1">
    <citation type="submission" date="2017-04" db="EMBL/GenBank/DDBJ databases">
        <title>Comparative genome analysis of Subtercola boreus.</title>
        <authorList>
            <person name="Cho Y.-J."/>
            <person name="Cho A."/>
            <person name="Kim O.-S."/>
            <person name="Lee J.-I."/>
        </authorList>
    </citation>
    <scope>NUCLEOTIDE SEQUENCE [LARGE SCALE GENOMIC DNA]</scope>
    <source>
        <strain evidence="2 3">P27479</strain>
    </source>
</reference>
<keyword evidence="1" id="KW-1133">Transmembrane helix</keyword>
<dbReference type="PANTHER" id="PTHR48098:SF1">
    <property type="entry name" value="DIACYLGLYCEROL ACYLTRANSFERASE_MYCOLYLTRANSFERASE AG85A"/>
    <property type="match status" value="1"/>
</dbReference>
<keyword evidence="1" id="KW-0472">Membrane</keyword>
<dbReference type="RefSeq" id="WP_116410319.1">
    <property type="nucleotide sequence ID" value="NZ_NBXB01000011.1"/>
</dbReference>
<organism evidence="2 3">
    <name type="scientific">Subtercola boreus</name>
    <dbReference type="NCBI Taxonomy" id="120213"/>
    <lineage>
        <taxon>Bacteria</taxon>
        <taxon>Bacillati</taxon>
        <taxon>Actinomycetota</taxon>
        <taxon>Actinomycetes</taxon>
        <taxon>Micrococcales</taxon>
        <taxon>Microbacteriaceae</taxon>
        <taxon>Subtercola</taxon>
    </lineage>
</organism>
<evidence type="ECO:0000313" key="3">
    <source>
        <dbReference type="Proteomes" id="UP000256541"/>
    </source>
</evidence>
<evidence type="ECO:0008006" key="4">
    <source>
        <dbReference type="Google" id="ProtNLM"/>
    </source>
</evidence>
<dbReference type="InterPro" id="IPR000801">
    <property type="entry name" value="Esterase-like"/>
</dbReference>
<dbReference type="AlphaFoldDB" id="A0A3E0W2R7"/>
<dbReference type="OrthoDB" id="3723842at2"/>
<comment type="caution">
    <text evidence="2">The sequence shown here is derived from an EMBL/GenBank/DDBJ whole genome shotgun (WGS) entry which is preliminary data.</text>
</comment>
<name>A0A3E0W2R7_9MICO</name>
<dbReference type="PANTHER" id="PTHR48098">
    <property type="entry name" value="ENTEROCHELIN ESTERASE-RELATED"/>
    <property type="match status" value="1"/>
</dbReference>
<dbReference type="InterPro" id="IPR029058">
    <property type="entry name" value="AB_hydrolase_fold"/>
</dbReference>
<protein>
    <recommendedName>
        <fullName evidence="4">Esterase</fullName>
    </recommendedName>
</protein>
<feature type="transmembrane region" description="Helical" evidence="1">
    <location>
        <begin position="39"/>
        <end position="62"/>
    </location>
</feature>
<feature type="transmembrane region" description="Helical" evidence="1">
    <location>
        <begin position="12"/>
        <end position="32"/>
    </location>
</feature>